<name>A0A8H7E1T0_9EURO</name>
<keyword evidence="2" id="KW-1185">Reference proteome</keyword>
<organism evidence="1 2">
    <name type="scientific">Endocarpon pusillum</name>
    <dbReference type="NCBI Taxonomy" id="364733"/>
    <lineage>
        <taxon>Eukaryota</taxon>
        <taxon>Fungi</taxon>
        <taxon>Dikarya</taxon>
        <taxon>Ascomycota</taxon>
        <taxon>Pezizomycotina</taxon>
        <taxon>Eurotiomycetes</taxon>
        <taxon>Chaetothyriomycetidae</taxon>
        <taxon>Verrucariales</taxon>
        <taxon>Verrucariaceae</taxon>
        <taxon>Endocarpon</taxon>
    </lineage>
</organism>
<reference evidence="1" key="1">
    <citation type="submission" date="2020-02" db="EMBL/GenBank/DDBJ databases">
        <authorList>
            <person name="Palmer J.M."/>
        </authorList>
    </citation>
    <scope>NUCLEOTIDE SEQUENCE</scope>
    <source>
        <strain evidence="1">EPUS1.4</strain>
        <tissue evidence="1">Thallus</tissue>
    </source>
</reference>
<evidence type="ECO:0000313" key="2">
    <source>
        <dbReference type="Proteomes" id="UP000606974"/>
    </source>
</evidence>
<dbReference type="EMBL" id="JAACFV010000105">
    <property type="protein sequence ID" value="KAF7505615.1"/>
    <property type="molecule type" value="Genomic_DNA"/>
</dbReference>
<protein>
    <submittedName>
        <fullName evidence="1">Uncharacterized protein</fullName>
    </submittedName>
</protein>
<sequence length="96" mass="11059">MFTLPGSAFSSYCRERLLKHGVYEAFAPAEQLRMLCDDSNVPTAAIEFKELFYYRLAAEMASSTNIYHLHRRASGIRRPTDSLHLFRDVLSLWSGR</sequence>
<evidence type="ECO:0000313" key="1">
    <source>
        <dbReference type="EMBL" id="KAF7505615.1"/>
    </source>
</evidence>
<accession>A0A8H7E1T0</accession>
<gene>
    <name evidence="1" type="ORF">GJ744_000624</name>
</gene>
<proteinExistence type="predicted"/>
<comment type="caution">
    <text evidence="1">The sequence shown here is derived from an EMBL/GenBank/DDBJ whole genome shotgun (WGS) entry which is preliminary data.</text>
</comment>
<dbReference type="Proteomes" id="UP000606974">
    <property type="component" value="Unassembled WGS sequence"/>
</dbReference>
<dbReference type="AlphaFoldDB" id="A0A8H7E1T0"/>